<sequence length="340" mass="40111">MIIMVVHKWDIDNSSAVFLPPIKYKPHSLKPLSFLLETEDTGLEFYGHPYEVELEAFKPSEDFLQRAEPQEPKSLEDTPYEYIDTEEAFLKMCKKLEDVTELAIDLEHHSFRSFLGFTCLMQLSTRTEDYIVDTIQLRDSMHHLLEILANPKILKVFHGADSDICWLQRDFGLYVINMFDTGQASRVLGYTNFSLNYLVQKFCNIQLDKKYQLADWRMRPLSVEMLTYARMDTHYLLYIYDLMKNELLDRESKTKNVLITVFNRSKEICLKSRTLPKWGFEGKVSPVGGVQRYDKPHAEEGYLIFCQRYQKTFNRKQLEALKNLYAWRDRIAREKDESTG</sequence>
<keyword evidence="5" id="KW-0539">Nucleus</keyword>
<reference evidence="7 8" key="1">
    <citation type="submission" date="2022-01" db="EMBL/GenBank/DDBJ databases">
        <title>A chromosomal length assembly of Cordylochernes scorpioides.</title>
        <authorList>
            <person name="Zeh D."/>
            <person name="Zeh J."/>
        </authorList>
    </citation>
    <scope>NUCLEOTIDE SEQUENCE [LARGE SCALE GENOMIC DNA]</scope>
    <source>
        <strain evidence="7">IN4F17</strain>
        <tissue evidence="7">Whole Body</tissue>
    </source>
</reference>
<dbReference type="InterPro" id="IPR045092">
    <property type="entry name" value="Rrp6-like"/>
</dbReference>
<evidence type="ECO:0000256" key="2">
    <source>
        <dbReference type="ARBA" id="ARBA00022722"/>
    </source>
</evidence>
<dbReference type="EMBL" id="CP092883">
    <property type="protein sequence ID" value="UYV82342.1"/>
    <property type="molecule type" value="Genomic_DNA"/>
</dbReference>
<dbReference type="InterPro" id="IPR002562">
    <property type="entry name" value="3'-5'_exonuclease_dom"/>
</dbReference>
<protein>
    <submittedName>
        <fullName evidence="7">CDC5L</fullName>
    </submittedName>
</protein>
<evidence type="ECO:0000256" key="5">
    <source>
        <dbReference type="ARBA" id="ARBA00023242"/>
    </source>
</evidence>
<dbReference type="InterPro" id="IPR012337">
    <property type="entry name" value="RNaseH-like_sf"/>
</dbReference>
<evidence type="ECO:0000256" key="1">
    <source>
        <dbReference type="ARBA" id="ARBA00004123"/>
    </source>
</evidence>
<dbReference type="Gene3D" id="1.10.150.80">
    <property type="entry name" value="HRDC domain"/>
    <property type="match status" value="1"/>
</dbReference>
<dbReference type="Gene3D" id="3.30.420.10">
    <property type="entry name" value="Ribonuclease H-like superfamily/Ribonuclease H"/>
    <property type="match status" value="1"/>
</dbReference>
<dbReference type="SUPFAM" id="SSF53098">
    <property type="entry name" value="Ribonuclease H-like"/>
    <property type="match status" value="1"/>
</dbReference>
<dbReference type="Proteomes" id="UP001235939">
    <property type="component" value="Chromosome 21"/>
</dbReference>
<dbReference type="InterPro" id="IPR044876">
    <property type="entry name" value="HRDC_dom_sf"/>
</dbReference>
<dbReference type="InterPro" id="IPR049559">
    <property type="entry name" value="Rrp6p-like_exo"/>
</dbReference>
<comment type="subcellular location">
    <subcellularLocation>
        <location evidence="1">Nucleus</location>
    </subcellularLocation>
</comment>
<evidence type="ECO:0000256" key="3">
    <source>
        <dbReference type="ARBA" id="ARBA00022801"/>
    </source>
</evidence>
<dbReference type="SUPFAM" id="SSF47819">
    <property type="entry name" value="HRDC-like"/>
    <property type="match status" value="1"/>
</dbReference>
<dbReference type="SMART" id="SM00474">
    <property type="entry name" value="35EXOc"/>
    <property type="match status" value="1"/>
</dbReference>
<proteinExistence type="predicted"/>
<feature type="domain" description="HRDC" evidence="6">
    <location>
        <begin position="314"/>
        <end position="340"/>
    </location>
</feature>
<evidence type="ECO:0000313" key="7">
    <source>
        <dbReference type="EMBL" id="UYV82342.1"/>
    </source>
</evidence>
<keyword evidence="2" id="KW-0540">Nuclease</keyword>
<dbReference type="PANTHER" id="PTHR12124:SF47">
    <property type="entry name" value="EXOSOME COMPONENT 10"/>
    <property type="match status" value="1"/>
</dbReference>
<evidence type="ECO:0000256" key="4">
    <source>
        <dbReference type="ARBA" id="ARBA00022839"/>
    </source>
</evidence>
<accession>A0ABY6LPP1</accession>
<dbReference type="Pfam" id="PF01612">
    <property type="entry name" value="DNA_pol_A_exo1"/>
    <property type="match status" value="1"/>
</dbReference>
<dbReference type="InterPro" id="IPR002121">
    <property type="entry name" value="HRDC_dom"/>
</dbReference>
<dbReference type="InterPro" id="IPR010997">
    <property type="entry name" value="HRDC-like_sf"/>
</dbReference>
<keyword evidence="3" id="KW-0378">Hydrolase</keyword>
<organism evidence="7 8">
    <name type="scientific">Cordylochernes scorpioides</name>
    <dbReference type="NCBI Taxonomy" id="51811"/>
    <lineage>
        <taxon>Eukaryota</taxon>
        <taxon>Metazoa</taxon>
        <taxon>Ecdysozoa</taxon>
        <taxon>Arthropoda</taxon>
        <taxon>Chelicerata</taxon>
        <taxon>Arachnida</taxon>
        <taxon>Pseudoscorpiones</taxon>
        <taxon>Cheliferoidea</taxon>
        <taxon>Chernetidae</taxon>
        <taxon>Cordylochernes</taxon>
    </lineage>
</organism>
<dbReference type="CDD" id="cd06147">
    <property type="entry name" value="Rrp6p_like_exo"/>
    <property type="match status" value="1"/>
</dbReference>
<keyword evidence="8" id="KW-1185">Reference proteome</keyword>
<dbReference type="InterPro" id="IPR036397">
    <property type="entry name" value="RNaseH_sf"/>
</dbReference>
<dbReference type="PROSITE" id="PS50967">
    <property type="entry name" value="HRDC"/>
    <property type="match status" value="1"/>
</dbReference>
<name>A0ABY6LPP1_9ARAC</name>
<keyword evidence="4" id="KW-0269">Exonuclease</keyword>
<evidence type="ECO:0000259" key="6">
    <source>
        <dbReference type="PROSITE" id="PS50967"/>
    </source>
</evidence>
<evidence type="ECO:0000313" key="8">
    <source>
        <dbReference type="Proteomes" id="UP001235939"/>
    </source>
</evidence>
<gene>
    <name evidence="7" type="ORF">LAZ67_21001750</name>
</gene>
<dbReference type="PANTHER" id="PTHR12124">
    <property type="entry name" value="POLYMYOSITIS/SCLERODERMA AUTOANTIGEN-RELATED"/>
    <property type="match status" value="1"/>
</dbReference>